<organism evidence="2 3">
    <name type="scientific">Actinomortierella ambigua</name>
    <dbReference type="NCBI Taxonomy" id="1343610"/>
    <lineage>
        <taxon>Eukaryota</taxon>
        <taxon>Fungi</taxon>
        <taxon>Fungi incertae sedis</taxon>
        <taxon>Mucoromycota</taxon>
        <taxon>Mortierellomycotina</taxon>
        <taxon>Mortierellomycetes</taxon>
        <taxon>Mortierellales</taxon>
        <taxon>Mortierellaceae</taxon>
        <taxon>Actinomortierella</taxon>
    </lineage>
</organism>
<dbReference type="PANTHER" id="PTHR38926">
    <property type="entry name" value="F-BOX DOMAIN CONTAINING PROTEIN, EXPRESSED"/>
    <property type="match status" value="1"/>
</dbReference>
<gene>
    <name evidence="2" type="ORF">DFQ27_000166</name>
</gene>
<dbReference type="PROSITE" id="PS50181">
    <property type="entry name" value="FBOX"/>
    <property type="match status" value="1"/>
</dbReference>
<dbReference type="Pfam" id="PF12937">
    <property type="entry name" value="F-box-like"/>
    <property type="match status" value="1"/>
</dbReference>
<dbReference type="Gene3D" id="3.80.10.10">
    <property type="entry name" value="Ribonuclease Inhibitor"/>
    <property type="match status" value="1"/>
</dbReference>
<dbReference type="Proteomes" id="UP000807716">
    <property type="component" value="Unassembled WGS sequence"/>
</dbReference>
<reference evidence="2" key="1">
    <citation type="journal article" date="2020" name="Fungal Divers.">
        <title>Resolving the Mortierellaceae phylogeny through synthesis of multi-gene phylogenetics and phylogenomics.</title>
        <authorList>
            <person name="Vandepol N."/>
            <person name="Liber J."/>
            <person name="Desiro A."/>
            <person name="Na H."/>
            <person name="Kennedy M."/>
            <person name="Barry K."/>
            <person name="Grigoriev I.V."/>
            <person name="Miller A.N."/>
            <person name="O'Donnell K."/>
            <person name="Stajich J.E."/>
            <person name="Bonito G."/>
        </authorList>
    </citation>
    <scope>NUCLEOTIDE SEQUENCE</scope>
    <source>
        <strain evidence="2">BC1065</strain>
    </source>
</reference>
<dbReference type="SUPFAM" id="SSF81383">
    <property type="entry name" value="F-box domain"/>
    <property type="match status" value="1"/>
</dbReference>
<evidence type="ECO:0000313" key="3">
    <source>
        <dbReference type="Proteomes" id="UP000807716"/>
    </source>
</evidence>
<dbReference type="SUPFAM" id="SSF52047">
    <property type="entry name" value="RNI-like"/>
    <property type="match status" value="1"/>
</dbReference>
<comment type="caution">
    <text evidence="2">The sequence shown here is derived from an EMBL/GenBank/DDBJ whole genome shotgun (WGS) entry which is preliminary data.</text>
</comment>
<evidence type="ECO:0000259" key="1">
    <source>
        <dbReference type="PROSITE" id="PS50181"/>
    </source>
</evidence>
<dbReference type="InterPro" id="IPR036047">
    <property type="entry name" value="F-box-like_dom_sf"/>
</dbReference>
<proteinExistence type="predicted"/>
<dbReference type="OrthoDB" id="2366709at2759"/>
<dbReference type="InterPro" id="IPR032675">
    <property type="entry name" value="LRR_dom_sf"/>
</dbReference>
<dbReference type="AlphaFoldDB" id="A0A9P6QI62"/>
<sequence>MTSSSTPQNYGFLPPEVIDSIVPHLYQSDLANCVRVSRSWNDALTPFLWRTLNISSERELEHFVTSQAQGALARNAGHVRNLELSLEDVLNLLLPSHTTCPLEPEAGVPFDKWATCLVTNLFSVSIRFRHVPHDLQMKILALYRLNPGIRRLFLSCNAYDEWQASHITAHLPNLQEFHLEGVWYGDVKTLLESLPECIRTVQLLDVRHSSTNQGEAAAVEVKSLVGPNEVRHHRALESLHIEGNLSGKEEEVLVPFLESCSHRLQFLRGLGSTIFMRPKVVEALIKIGFGWKMVEWYRSLRLLSDADIAELVSCSSQWREIHLPATKVEPWTVAAIANNCSHLEVLSLRGDVWSHDGNISLGLGLQTVLSRASRLKTLQAHSVTGGQMITAENILSSEWATRSLEVLDMGIVVPRAGKDAPSDGAVSQELCAIQRQVLRRIGQQKRLVSLVLGRQGDSLGENYHQHNCLEMTLESGLDELACLSQLEVLDIQFLDHRVAVPELEWMAKNLPKLWCLRGMGNCVRPPGPEVLQWLQTNRPNWIK</sequence>
<dbReference type="EMBL" id="JAAAJB010000101">
    <property type="protein sequence ID" value="KAG0266119.1"/>
    <property type="molecule type" value="Genomic_DNA"/>
</dbReference>
<name>A0A9P6QI62_9FUNG</name>
<feature type="domain" description="F-box" evidence="1">
    <location>
        <begin position="7"/>
        <end position="52"/>
    </location>
</feature>
<dbReference type="PANTHER" id="PTHR38926:SF72">
    <property type="entry name" value="IM:7136021-RELATED"/>
    <property type="match status" value="1"/>
</dbReference>
<dbReference type="InterPro" id="IPR001810">
    <property type="entry name" value="F-box_dom"/>
</dbReference>
<dbReference type="Gene3D" id="1.20.1280.50">
    <property type="match status" value="1"/>
</dbReference>
<protein>
    <recommendedName>
        <fullName evidence="1">F-box domain-containing protein</fullName>
    </recommendedName>
</protein>
<keyword evidence="3" id="KW-1185">Reference proteome</keyword>
<evidence type="ECO:0000313" key="2">
    <source>
        <dbReference type="EMBL" id="KAG0266119.1"/>
    </source>
</evidence>
<accession>A0A9P6QI62</accession>